<dbReference type="SUPFAM" id="SSF52540">
    <property type="entry name" value="P-loop containing nucleoside triphosphate hydrolases"/>
    <property type="match status" value="1"/>
</dbReference>
<sequence>MTSQTSKSSKQFKIINIRGCNGSGKSWIIRKLMKETNATPIYDDPEPGRLIGRVIGYRGNYKGDPVYFVGSYATMSGGADWVMKHFGGLDDVCELVRKFAGKGHVFFEGFIVSGLFSRFYELSQELGGITWCYMDTPLEVCYERIEARNKNKTAASGRIRGSSGTRHVEKKFIASEVTRRKFKNEGEETIIINYRRPMRAIHRVLSKGLKNE</sequence>
<dbReference type="EMBL" id="LAZR01069214">
    <property type="protein sequence ID" value="KKK48154.1"/>
    <property type="molecule type" value="Genomic_DNA"/>
</dbReference>
<dbReference type="Gene3D" id="3.40.50.300">
    <property type="entry name" value="P-loop containing nucleotide triphosphate hydrolases"/>
    <property type="match status" value="1"/>
</dbReference>
<dbReference type="InterPro" id="IPR027417">
    <property type="entry name" value="P-loop_NTPase"/>
</dbReference>
<dbReference type="AlphaFoldDB" id="A0A0F8Y1S0"/>
<protein>
    <recommendedName>
        <fullName evidence="2">UDP-N-acetylglucosamine kinase</fullName>
    </recommendedName>
</protein>
<comment type="caution">
    <text evidence="1">The sequence shown here is derived from an EMBL/GenBank/DDBJ whole genome shotgun (WGS) entry which is preliminary data.</text>
</comment>
<evidence type="ECO:0000313" key="1">
    <source>
        <dbReference type="EMBL" id="KKK48154.1"/>
    </source>
</evidence>
<accession>A0A0F8Y1S0</accession>
<reference evidence="1" key="1">
    <citation type="journal article" date="2015" name="Nature">
        <title>Complex archaea that bridge the gap between prokaryotes and eukaryotes.</title>
        <authorList>
            <person name="Spang A."/>
            <person name="Saw J.H."/>
            <person name="Jorgensen S.L."/>
            <person name="Zaremba-Niedzwiedzka K."/>
            <person name="Martijn J."/>
            <person name="Lind A.E."/>
            <person name="van Eijk R."/>
            <person name="Schleper C."/>
            <person name="Guy L."/>
            <person name="Ettema T.J."/>
        </authorList>
    </citation>
    <scope>NUCLEOTIDE SEQUENCE</scope>
</reference>
<proteinExistence type="predicted"/>
<gene>
    <name evidence="1" type="ORF">LCGC14_3147980</name>
</gene>
<name>A0A0F8Y1S0_9ZZZZ</name>
<organism evidence="1">
    <name type="scientific">marine sediment metagenome</name>
    <dbReference type="NCBI Taxonomy" id="412755"/>
    <lineage>
        <taxon>unclassified sequences</taxon>
        <taxon>metagenomes</taxon>
        <taxon>ecological metagenomes</taxon>
    </lineage>
</organism>
<evidence type="ECO:0008006" key="2">
    <source>
        <dbReference type="Google" id="ProtNLM"/>
    </source>
</evidence>